<dbReference type="InterPro" id="IPR029030">
    <property type="entry name" value="Caspase-like_dom_sf"/>
</dbReference>
<feature type="chain" id="PRO_5022895201" evidence="3">
    <location>
        <begin position="28"/>
        <end position="627"/>
    </location>
</feature>
<evidence type="ECO:0000313" key="5">
    <source>
        <dbReference type="EMBL" id="TYL89857.1"/>
    </source>
</evidence>
<name>A0A5D3K4M9_9BRAD</name>
<evidence type="ECO:0000256" key="2">
    <source>
        <dbReference type="SAM" id="MobiDB-lite"/>
    </source>
</evidence>
<dbReference type="PANTHER" id="PTHR22576">
    <property type="entry name" value="MUCOSA ASSOCIATED LYMPHOID TISSUE LYMPHOMA TRANSLOCATION PROTEIN 1/PARACASPASE"/>
    <property type="match status" value="1"/>
</dbReference>
<dbReference type="InterPro" id="IPR052039">
    <property type="entry name" value="Caspase-related_regulators"/>
</dbReference>
<feature type="signal peptide" evidence="3">
    <location>
        <begin position="1"/>
        <end position="27"/>
    </location>
</feature>
<organism evidence="5 6">
    <name type="scientific">Bradyrhizobium rifense</name>
    <dbReference type="NCBI Taxonomy" id="515499"/>
    <lineage>
        <taxon>Bacteria</taxon>
        <taxon>Pseudomonadati</taxon>
        <taxon>Pseudomonadota</taxon>
        <taxon>Alphaproteobacteria</taxon>
        <taxon>Hyphomicrobiales</taxon>
        <taxon>Nitrobacteraceae</taxon>
        <taxon>Bradyrhizobium</taxon>
    </lineage>
</organism>
<dbReference type="InterPro" id="IPR001309">
    <property type="entry name" value="Pept_C14_p20"/>
</dbReference>
<protein>
    <submittedName>
        <fullName evidence="5">Caspase family protein</fullName>
    </submittedName>
</protein>
<gene>
    <name evidence="5" type="ORF">FXB40_33465</name>
</gene>
<reference evidence="5 6" key="1">
    <citation type="submission" date="2019-08" db="EMBL/GenBank/DDBJ databases">
        <title>Bradyrhizobium hipponensis sp. nov., a rhizobium isolated from a Lupinus angustifolius root nodule in Tunisia.</title>
        <authorList>
            <person name="Off K."/>
            <person name="Rejili M."/>
            <person name="Mars M."/>
            <person name="Brachmann A."/>
            <person name="Marin M."/>
        </authorList>
    </citation>
    <scope>NUCLEOTIDE SEQUENCE [LARGE SCALE GENOMIC DNA]</scope>
    <source>
        <strain evidence="5 6">CTAW71</strain>
    </source>
</reference>
<feature type="domain" description="Caspase family p20" evidence="4">
    <location>
        <begin position="28"/>
        <end position="158"/>
    </location>
</feature>
<dbReference type="Gene3D" id="3.40.50.1460">
    <property type="match status" value="1"/>
</dbReference>
<dbReference type="SUPFAM" id="SSF52129">
    <property type="entry name" value="Caspase-like"/>
    <property type="match status" value="1"/>
</dbReference>
<evidence type="ECO:0000256" key="3">
    <source>
        <dbReference type="SAM" id="SignalP"/>
    </source>
</evidence>
<feature type="region of interest" description="Disordered" evidence="2">
    <location>
        <begin position="538"/>
        <end position="584"/>
    </location>
</feature>
<keyword evidence="1" id="KW-0175">Coiled coil</keyword>
<evidence type="ECO:0000256" key="1">
    <source>
        <dbReference type="SAM" id="Coils"/>
    </source>
</evidence>
<evidence type="ECO:0000313" key="6">
    <source>
        <dbReference type="Proteomes" id="UP000324758"/>
    </source>
</evidence>
<feature type="coiled-coil region" evidence="1">
    <location>
        <begin position="315"/>
        <end position="390"/>
    </location>
</feature>
<evidence type="ECO:0000259" key="4">
    <source>
        <dbReference type="PROSITE" id="PS50208"/>
    </source>
</evidence>
<proteinExistence type="predicted"/>
<dbReference type="PANTHER" id="PTHR22576:SF37">
    <property type="entry name" value="MUCOSA-ASSOCIATED LYMPHOID TISSUE LYMPHOMA TRANSLOCATION PROTEIN 1"/>
    <property type="match status" value="1"/>
</dbReference>
<dbReference type="PROSITE" id="PS50208">
    <property type="entry name" value="CASPASE_P20"/>
    <property type="match status" value="1"/>
</dbReference>
<dbReference type="Pfam" id="PF00656">
    <property type="entry name" value="Peptidase_C14"/>
    <property type="match status" value="1"/>
</dbReference>
<dbReference type="Proteomes" id="UP000324758">
    <property type="component" value="Unassembled WGS sequence"/>
</dbReference>
<feature type="compositionally biased region" description="Basic and acidic residues" evidence="2">
    <location>
        <begin position="553"/>
        <end position="569"/>
    </location>
</feature>
<comment type="caution">
    <text evidence="5">The sequence shown here is derived from an EMBL/GenBank/DDBJ whole genome shotgun (WGS) entry which is preliminary data.</text>
</comment>
<dbReference type="GO" id="GO:0006508">
    <property type="term" value="P:proteolysis"/>
    <property type="evidence" value="ECO:0007669"/>
    <property type="project" value="InterPro"/>
</dbReference>
<keyword evidence="3" id="KW-0732">Signal</keyword>
<sequence>MSFYTQIKLFALVLGALLVLTAEPASATKRVALVIGNSTYQNAPLLPNPANDAAAIAATLKAAGFDVVDSRLNLSATDMKRALRDFADQVRDADIALVYYAGHGIEIDGANYLIPTDARLERDTDIYDEAFSLDRVLLAIEPARQLRVVIVDACRNNPFADTMKRTVASRSISRGLARVEPTVSNTLIAFAAKAGLTALDGNSKNSPYAAALVKYIAKPGLDLRRVFGFVRDDVLQATGNRQEPYVYGSLGGEDVALVPSAKAEEPTPAAANPQSEVRRDYELALQLNNKAALGVFLSQHPDGYYASLAKLQLNQIEAEDARIAATEKARQAEQQRVRLASEGAQRTDQEKAAADLKAAENARIAAETTKQVAQQQATDAERKRAASEASIIAALTPRSATENSLAAGSPPAAESVQNDTNAKIAALNDGPHQVDPARADIPQADLARSVQSELSRVGCFTGAVDGEWNAASQRSLALFNRQAGTKFDTKLASLDALDAIKLRPSRICPMICDHGYRADGDQCSKITCAEGSFLNDDNECEKRRGKKPVASRSTDERPTRADRPAREKLAPAAEAPVPRRQATAKGSSGQIYCDRLLCRQVNRGCHIESRGGNGGADGNAGNVEVCN</sequence>
<dbReference type="AlphaFoldDB" id="A0A5D3K4M9"/>
<dbReference type="EMBL" id="VSSS01000057">
    <property type="protein sequence ID" value="TYL89857.1"/>
    <property type="molecule type" value="Genomic_DNA"/>
</dbReference>
<keyword evidence="6" id="KW-1185">Reference proteome</keyword>
<dbReference type="GO" id="GO:0004197">
    <property type="term" value="F:cysteine-type endopeptidase activity"/>
    <property type="evidence" value="ECO:0007669"/>
    <property type="project" value="InterPro"/>
</dbReference>
<dbReference type="OrthoDB" id="9816009at2"/>
<accession>A0A5D3K4M9</accession>
<dbReference type="InterPro" id="IPR011600">
    <property type="entry name" value="Pept_C14_caspase"/>
</dbReference>
<dbReference type="RefSeq" id="WP_148776552.1">
    <property type="nucleotide sequence ID" value="NZ_VSSS01000057.1"/>
</dbReference>